<proteinExistence type="predicted"/>
<evidence type="ECO:0000259" key="2">
    <source>
        <dbReference type="Pfam" id="PF04218"/>
    </source>
</evidence>
<reference evidence="4" key="1">
    <citation type="submission" date="2022-11" db="UniProtKB">
        <authorList>
            <consortium name="WormBaseParasite"/>
        </authorList>
    </citation>
    <scope>IDENTIFICATION</scope>
</reference>
<dbReference type="AlphaFoldDB" id="A0A915DV58"/>
<keyword evidence="3" id="KW-1185">Reference proteome</keyword>
<sequence length="96" mass="10660">MSTPKRPNKKRTLEQKKAILDAAAKNSNRSALAKQFGAPRTTINDIVSQKQSILGAIDGGSEAKRARLTSGKHQQMEEALIRWHKTDQESKCSSER</sequence>
<dbReference type="GO" id="GO:0005634">
    <property type="term" value="C:nucleus"/>
    <property type="evidence" value="ECO:0007669"/>
    <property type="project" value="UniProtKB-SubCell"/>
</dbReference>
<dbReference type="Pfam" id="PF04218">
    <property type="entry name" value="CENP-B_N"/>
    <property type="match status" value="1"/>
</dbReference>
<accession>A0A915DV58</accession>
<organism evidence="3 4">
    <name type="scientific">Ditylenchus dipsaci</name>
    <dbReference type="NCBI Taxonomy" id="166011"/>
    <lineage>
        <taxon>Eukaryota</taxon>
        <taxon>Metazoa</taxon>
        <taxon>Ecdysozoa</taxon>
        <taxon>Nematoda</taxon>
        <taxon>Chromadorea</taxon>
        <taxon>Rhabditida</taxon>
        <taxon>Tylenchina</taxon>
        <taxon>Tylenchomorpha</taxon>
        <taxon>Sphaerularioidea</taxon>
        <taxon>Anguinidae</taxon>
        <taxon>Anguininae</taxon>
        <taxon>Ditylenchus</taxon>
    </lineage>
</organism>
<dbReference type="SUPFAM" id="SSF46689">
    <property type="entry name" value="Homeodomain-like"/>
    <property type="match status" value="1"/>
</dbReference>
<dbReference type="InterPro" id="IPR007889">
    <property type="entry name" value="HTH_Psq"/>
</dbReference>
<dbReference type="InterPro" id="IPR009057">
    <property type="entry name" value="Homeodomain-like_sf"/>
</dbReference>
<evidence type="ECO:0000313" key="3">
    <source>
        <dbReference type="Proteomes" id="UP000887574"/>
    </source>
</evidence>
<feature type="domain" description="HTH psq-type" evidence="2">
    <location>
        <begin position="11"/>
        <end position="54"/>
    </location>
</feature>
<protein>
    <submittedName>
        <fullName evidence="4">HTH psq-type domain-containing protein</fullName>
    </submittedName>
</protein>
<evidence type="ECO:0000256" key="1">
    <source>
        <dbReference type="ARBA" id="ARBA00004123"/>
    </source>
</evidence>
<dbReference type="Gene3D" id="1.10.10.60">
    <property type="entry name" value="Homeodomain-like"/>
    <property type="match status" value="1"/>
</dbReference>
<name>A0A915DV58_9BILA</name>
<dbReference type="Proteomes" id="UP000887574">
    <property type="component" value="Unplaced"/>
</dbReference>
<dbReference type="WBParaSite" id="jg23833">
    <property type="protein sequence ID" value="jg23833"/>
    <property type="gene ID" value="jg23833"/>
</dbReference>
<evidence type="ECO:0000313" key="4">
    <source>
        <dbReference type="WBParaSite" id="jg23833"/>
    </source>
</evidence>
<comment type="subcellular location">
    <subcellularLocation>
        <location evidence="1">Nucleus</location>
    </subcellularLocation>
</comment>
<dbReference type="GO" id="GO:0003677">
    <property type="term" value="F:DNA binding"/>
    <property type="evidence" value="ECO:0007669"/>
    <property type="project" value="InterPro"/>
</dbReference>